<comment type="caution">
    <text evidence="2">The sequence shown here is derived from an EMBL/GenBank/DDBJ whole genome shotgun (WGS) entry which is preliminary data.</text>
</comment>
<dbReference type="Proteomes" id="UP001445472">
    <property type="component" value="Unassembled WGS sequence"/>
</dbReference>
<dbReference type="EMBL" id="JBEPBX010000024">
    <property type="protein sequence ID" value="MER6616463.1"/>
    <property type="molecule type" value="Genomic_DNA"/>
</dbReference>
<accession>A0ABV1V092</accession>
<proteinExistence type="predicted"/>
<dbReference type="RefSeq" id="WP_234378255.1">
    <property type="nucleotide sequence ID" value="NZ_JBEPBX010000024.1"/>
</dbReference>
<keyword evidence="3" id="KW-1185">Reference proteome</keyword>
<evidence type="ECO:0008006" key="4">
    <source>
        <dbReference type="Google" id="ProtNLM"/>
    </source>
</evidence>
<evidence type="ECO:0000313" key="3">
    <source>
        <dbReference type="Proteomes" id="UP001445472"/>
    </source>
</evidence>
<keyword evidence="1" id="KW-1133">Transmembrane helix</keyword>
<evidence type="ECO:0000256" key="1">
    <source>
        <dbReference type="SAM" id="Phobius"/>
    </source>
</evidence>
<sequence>MSPSQVHQGATLSVTASGCTSGGTVTSAVFPAVHLPAGATTTATARVDNSATPGAARLTVTCSGRSANANFTVLRGAATQGGLGGSHSPGTAEMVLGASMAAGSAAAGAFYLVRRHNHGRVRA</sequence>
<keyword evidence="1" id="KW-0472">Membrane</keyword>
<name>A0ABV1V092_9ACTN</name>
<keyword evidence="1" id="KW-0812">Transmembrane</keyword>
<reference evidence="2 3" key="1">
    <citation type="submission" date="2024-06" db="EMBL/GenBank/DDBJ databases">
        <title>The Natural Products Discovery Center: Release of the First 8490 Sequenced Strains for Exploring Actinobacteria Biosynthetic Diversity.</title>
        <authorList>
            <person name="Kalkreuter E."/>
            <person name="Kautsar S.A."/>
            <person name="Yang D."/>
            <person name="Bader C.D."/>
            <person name="Teijaro C.N."/>
            <person name="Fluegel L."/>
            <person name="Davis C.M."/>
            <person name="Simpson J.R."/>
            <person name="Lauterbach L."/>
            <person name="Steele A.D."/>
            <person name="Gui C."/>
            <person name="Meng S."/>
            <person name="Li G."/>
            <person name="Viehrig K."/>
            <person name="Ye F."/>
            <person name="Su P."/>
            <person name="Kiefer A.F."/>
            <person name="Nichols A."/>
            <person name="Cepeda A.J."/>
            <person name="Yan W."/>
            <person name="Fan B."/>
            <person name="Jiang Y."/>
            <person name="Adhikari A."/>
            <person name="Zheng C.-J."/>
            <person name="Schuster L."/>
            <person name="Cowan T.M."/>
            <person name="Smanski M.J."/>
            <person name="Chevrette M.G."/>
            <person name="De Carvalho L.P.S."/>
            <person name="Shen B."/>
        </authorList>
    </citation>
    <scope>NUCLEOTIDE SEQUENCE [LARGE SCALE GENOMIC DNA]</scope>
    <source>
        <strain evidence="2 3">NPDC000837</strain>
    </source>
</reference>
<feature type="transmembrane region" description="Helical" evidence="1">
    <location>
        <begin position="94"/>
        <end position="113"/>
    </location>
</feature>
<gene>
    <name evidence="2" type="ORF">ABT276_24425</name>
</gene>
<dbReference type="Pfam" id="PF26259">
    <property type="entry name" value="DUF8063"/>
    <property type="match status" value="1"/>
</dbReference>
<organism evidence="2 3">
    <name type="scientific">Streptomyces xantholiticus</name>
    <dbReference type="NCBI Taxonomy" id="68285"/>
    <lineage>
        <taxon>Bacteria</taxon>
        <taxon>Bacillati</taxon>
        <taxon>Actinomycetota</taxon>
        <taxon>Actinomycetes</taxon>
        <taxon>Kitasatosporales</taxon>
        <taxon>Streptomycetaceae</taxon>
        <taxon>Streptomyces</taxon>
    </lineage>
</organism>
<dbReference type="InterPro" id="IPR058376">
    <property type="entry name" value="DUF8063"/>
</dbReference>
<evidence type="ECO:0000313" key="2">
    <source>
        <dbReference type="EMBL" id="MER6616463.1"/>
    </source>
</evidence>
<protein>
    <recommendedName>
        <fullName evidence="4">Lipoprotein</fullName>
    </recommendedName>
</protein>